<name>A0A6N2Y903_STASI</name>
<organism evidence="1">
    <name type="scientific">Staphylococcus simulans</name>
    <dbReference type="NCBI Taxonomy" id="1286"/>
    <lineage>
        <taxon>Bacteria</taxon>
        <taxon>Bacillati</taxon>
        <taxon>Bacillota</taxon>
        <taxon>Bacilli</taxon>
        <taxon>Bacillales</taxon>
        <taxon>Staphylococcaceae</taxon>
        <taxon>Staphylococcus</taxon>
    </lineage>
</organism>
<evidence type="ECO:0008006" key="2">
    <source>
        <dbReference type="Google" id="ProtNLM"/>
    </source>
</evidence>
<dbReference type="EMBL" id="CACRUO010000002">
    <property type="protein sequence ID" value="VYT62312.1"/>
    <property type="molecule type" value="Genomic_DNA"/>
</dbReference>
<gene>
    <name evidence="1" type="ORF">SSLFYP27_00275</name>
</gene>
<protein>
    <recommendedName>
        <fullName evidence="2">Phage protein</fullName>
    </recommendedName>
</protein>
<dbReference type="RefSeq" id="WP_156666372.1">
    <property type="nucleotide sequence ID" value="NZ_CACRUO010000002.1"/>
</dbReference>
<accession>A0A6N2Y903</accession>
<sequence>MDDITRDQAFIVAVLYKYYTEKRNADMTPEQANDFKDSYSLQENYFCDKDRDPFLDDLKVLFDKGYVDGKWDGTKINNVRLSDKGFDEVNTNLLSK</sequence>
<proteinExistence type="predicted"/>
<evidence type="ECO:0000313" key="1">
    <source>
        <dbReference type="EMBL" id="VYT62312.1"/>
    </source>
</evidence>
<dbReference type="AlphaFoldDB" id="A0A6N2Y903"/>
<reference evidence="1" key="1">
    <citation type="submission" date="2019-11" db="EMBL/GenBank/DDBJ databases">
        <authorList>
            <person name="Feng L."/>
        </authorList>
    </citation>
    <scope>NUCLEOTIDE SEQUENCE</scope>
    <source>
        <strain evidence="1">SsimulansLFYP27</strain>
    </source>
</reference>